<keyword evidence="3 4" id="KW-0067">ATP-binding</keyword>
<dbReference type="PIRSF" id="PIRSF006806">
    <property type="entry name" value="FTHF_cligase"/>
    <property type="match status" value="1"/>
</dbReference>
<comment type="caution">
    <text evidence="10">The sequence shown here is derived from an EMBL/GenBank/DDBJ whole genome shotgun (WGS) entry which is preliminary data.</text>
</comment>
<evidence type="ECO:0000313" key="7">
    <source>
        <dbReference type="EMBL" id="KZU07086.1"/>
    </source>
</evidence>
<dbReference type="Proteomes" id="UP000076989">
    <property type="component" value="Unassembled WGS sequence"/>
</dbReference>
<feature type="binding site" evidence="4">
    <location>
        <position position="49"/>
    </location>
    <ligand>
        <name>substrate</name>
    </ligand>
</feature>
<organism evidence="10 14">
    <name type="scientific">Lactiplantibacillus plantarum</name>
    <name type="common">Lactobacillus plantarum</name>
    <dbReference type="NCBI Taxonomy" id="1590"/>
    <lineage>
        <taxon>Bacteria</taxon>
        <taxon>Bacillati</taxon>
        <taxon>Bacillota</taxon>
        <taxon>Bacilli</taxon>
        <taxon>Lactobacillales</taxon>
        <taxon>Lactobacillaceae</taxon>
        <taxon>Lactiplantibacillus</taxon>
    </lineage>
</organism>
<reference evidence="10 14" key="2">
    <citation type="submission" date="2016-08" db="EMBL/GenBank/DDBJ databases">
        <title>Genome sequencing of Lactobacillus plantarum JSA22, isolated from fermented soybean paste.</title>
        <authorList>
            <person name="Choi H.S."/>
        </authorList>
    </citation>
    <scope>NUCLEOTIDE SEQUENCE [LARGE SCALE GENOMIC DNA]</scope>
    <source>
        <strain evidence="10 14">JSA22</strain>
    </source>
</reference>
<evidence type="ECO:0000313" key="10">
    <source>
        <dbReference type="EMBL" id="ODO61519.1"/>
    </source>
</evidence>
<dbReference type="Proteomes" id="UP000076872">
    <property type="component" value="Unassembled WGS sequence"/>
</dbReference>
<evidence type="ECO:0000256" key="6">
    <source>
        <dbReference type="SAM" id="MobiDB-lite"/>
    </source>
</evidence>
<dbReference type="InterPro" id="IPR024185">
    <property type="entry name" value="FTHF_cligase-like_sf"/>
</dbReference>
<dbReference type="EMBL" id="LUXO01000022">
    <property type="protein sequence ID" value="KZV04254.1"/>
    <property type="molecule type" value="Genomic_DNA"/>
</dbReference>
<dbReference type="Gene3D" id="3.40.50.10420">
    <property type="entry name" value="NagB/RpiA/CoA transferase-like"/>
    <property type="match status" value="1"/>
</dbReference>
<dbReference type="InterPro" id="IPR037171">
    <property type="entry name" value="NagB/RpiA_transferase-like"/>
</dbReference>
<evidence type="ECO:0000313" key="11">
    <source>
        <dbReference type="Proteomes" id="UP000076872"/>
    </source>
</evidence>
<evidence type="ECO:0000256" key="4">
    <source>
        <dbReference type="PIRSR" id="PIRSR006806-1"/>
    </source>
</evidence>
<dbReference type="EMBL" id="LUXM01000040">
    <property type="protein sequence ID" value="KZU91700.1"/>
    <property type="molecule type" value="Genomic_DNA"/>
</dbReference>
<dbReference type="PANTHER" id="PTHR23407">
    <property type="entry name" value="ATPASE INHIBITOR/5-FORMYLTETRAHYDROFOLATE CYCLO-LIGASE"/>
    <property type="match status" value="1"/>
</dbReference>
<keyword evidence="10" id="KW-0436">Ligase</keyword>
<feature type="binding site" evidence="4">
    <location>
        <begin position="3"/>
        <end position="7"/>
    </location>
    <ligand>
        <name>ATP</name>
        <dbReference type="ChEBI" id="CHEBI:30616"/>
    </ligand>
</feature>
<keyword evidence="5" id="KW-0479">Metal-binding</keyword>
<dbReference type="PANTHER" id="PTHR23407:SF1">
    <property type="entry name" value="5-FORMYLTETRAHYDROFOLATE CYCLO-LIGASE"/>
    <property type="match status" value="1"/>
</dbReference>
<evidence type="ECO:0000313" key="12">
    <source>
        <dbReference type="Proteomes" id="UP000076882"/>
    </source>
</evidence>
<feature type="region of interest" description="Disordered" evidence="6">
    <location>
        <begin position="1"/>
        <end position="24"/>
    </location>
</feature>
<dbReference type="EC" id="6.3.3.2" evidence="5"/>
<evidence type="ECO:0000313" key="14">
    <source>
        <dbReference type="Proteomes" id="UP000094892"/>
    </source>
</evidence>
<dbReference type="Pfam" id="PF01812">
    <property type="entry name" value="5-FTHF_cyc-lig"/>
    <property type="match status" value="1"/>
</dbReference>
<evidence type="ECO:0000256" key="2">
    <source>
        <dbReference type="ARBA" id="ARBA00022741"/>
    </source>
</evidence>
<comment type="catalytic activity">
    <reaction evidence="5">
        <text>(6S)-5-formyl-5,6,7,8-tetrahydrofolate + ATP = (6R)-5,10-methenyltetrahydrofolate + ADP + phosphate</text>
        <dbReference type="Rhea" id="RHEA:10488"/>
        <dbReference type="ChEBI" id="CHEBI:30616"/>
        <dbReference type="ChEBI" id="CHEBI:43474"/>
        <dbReference type="ChEBI" id="CHEBI:57455"/>
        <dbReference type="ChEBI" id="CHEBI:57457"/>
        <dbReference type="ChEBI" id="CHEBI:456216"/>
        <dbReference type="EC" id="6.3.3.2"/>
    </reaction>
</comment>
<accession>A0A0L7Y223</accession>
<dbReference type="AlphaFoldDB" id="A0A0L7Y223"/>
<evidence type="ECO:0000313" key="9">
    <source>
        <dbReference type="EMBL" id="KZV04254.1"/>
    </source>
</evidence>
<dbReference type="KEGG" id="lpb:SH83_06520"/>
<name>A0A0L7Y223_LACPN</name>
<evidence type="ECO:0000313" key="8">
    <source>
        <dbReference type="EMBL" id="KZU91700.1"/>
    </source>
</evidence>
<dbReference type="SUPFAM" id="SSF100950">
    <property type="entry name" value="NagB/RpiA/CoA transferase-like"/>
    <property type="match status" value="1"/>
</dbReference>
<dbReference type="GO" id="GO:0030272">
    <property type="term" value="F:5-formyltetrahydrofolate cyclo-ligase activity"/>
    <property type="evidence" value="ECO:0007669"/>
    <property type="project" value="UniProtKB-EC"/>
</dbReference>
<comment type="similarity">
    <text evidence="1 5">Belongs to the 5-formyltetrahydrofolate cyclo-ligase family.</text>
</comment>
<gene>
    <name evidence="8" type="ORF">Lp19_2986</name>
    <name evidence="10" type="ORF">LPJSA22_01497</name>
    <name evidence="9" type="ORF">NAB2_1181</name>
    <name evidence="7" type="ORF">Nizo2260_0627</name>
</gene>
<evidence type="ECO:0000256" key="3">
    <source>
        <dbReference type="ARBA" id="ARBA00022840"/>
    </source>
</evidence>
<dbReference type="Proteomes" id="UP000094892">
    <property type="component" value="Unassembled WGS sequence"/>
</dbReference>
<comment type="cofactor">
    <cofactor evidence="5">
        <name>Mg(2+)</name>
        <dbReference type="ChEBI" id="CHEBI:18420"/>
    </cofactor>
</comment>
<dbReference type="GO" id="GO:0046872">
    <property type="term" value="F:metal ion binding"/>
    <property type="evidence" value="ECO:0007669"/>
    <property type="project" value="UniProtKB-KW"/>
</dbReference>
<feature type="binding site" evidence="4">
    <location>
        <begin position="131"/>
        <end position="139"/>
    </location>
    <ligand>
        <name>ATP</name>
        <dbReference type="ChEBI" id="CHEBI:30616"/>
    </ligand>
</feature>
<dbReference type="GO" id="GO:0009396">
    <property type="term" value="P:folic acid-containing compound biosynthetic process"/>
    <property type="evidence" value="ECO:0007669"/>
    <property type="project" value="TreeGrafter"/>
</dbReference>
<evidence type="ECO:0000313" key="13">
    <source>
        <dbReference type="Proteomes" id="UP000076989"/>
    </source>
</evidence>
<dbReference type="EMBL" id="MCOL01000001">
    <property type="protein sequence ID" value="ODO61519.1"/>
    <property type="molecule type" value="Genomic_DNA"/>
</dbReference>
<feature type="binding site" evidence="4">
    <location>
        <position position="54"/>
    </location>
    <ligand>
        <name>substrate</name>
    </ligand>
</feature>
<proteinExistence type="inferred from homology"/>
<dbReference type="Proteomes" id="UP000076882">
    <property type="component" value="Unassembled WGS sequence"/>
</dbReference>
<keyword evidence="5" id="KW-0460">Magnesium</keyword>
<dbReference type="NCBIfam" id="TIGR02727">
    <property type="entry name" value="MTHFS_bact"/>
    <property type="match status" value="1"/>
</dbReference>
<evidence type="ECO:0000256" key="5">
    <source>
        <dbReference type="RuleBase" id="RU361279"/>
    </source>
</evidence>
<dbReference type="PATRIC" id="fig|1590.144.peg.1348"/>
<reference evidence="11 12" key="1">
    <citation type="submission" date="2016-03" db="EMBL/GenBank/DDBJ databases">
        <title>Comparative genomics of 54 Lactobacillus plantarum strains reveals genomic uncoupling from niche constraints.</title>
        <authorList>
            <person name="Martino M.E."/>
        </authorList>
    </citation>
    <scope>NUCLEOTIDE SEQUENCE [LARGE SCALE GENOMIC DNA]</scope>
    <source>
        <strain evidence="8 12">19.1</strain>
        <strain evidence="9 11">NAB2</strain>
        <strain evidence="7 13">Nizo2260</strain>
    </source>
</reference>
<dbReference type="GO" id="GO:0035999">
    <property type="term" value="P:tetrahydrofolate interconversion"/>
    <property type="evidence" value="ECO:0007669"/>
    <property type="project" value="TreeGrafter"/>
</dbReference>
<dbReference type="EMBL" id="LUWI01000010">
    <property type="protein sequence ID" value="KZU07086.1"/>
    <property type="molecule type" value="Genomic_DNA"/>
</dbReference>
<evidence type="ECO:0000256" key="1">
    <source>
        <dbReference type="ARBA" id="ARBA00010638"/>
    </source>
</evidence>
<protein>
    <recommendedName>
        <fullName evidence="5">5-formyltetrahydrofolate cyclo-ligase</fullName>
        <ecNumber evidence="5">6.3.3.2</ecNumber>
    </recommendedName>
</protein>
<dbReference type="RefSeq" id="WP_003645173.1">
    <property type="nucleotide sequence ID" value="NZ_AP018405.1"/>
</dbReference>
<dbReference type="GO" id="GO:0005524">
    <property type="term" value="F:ATP binding"/>
    <property type="evidence" value="ECO:0007669"/>
    <property type="project" value="UniProtKB-KW"/>
</dbReference>
<keyword evidence="2 4" id="KW-0547">Nucleotide-binding</keyword>
<dbReference type="InterPro" id="IPR002698">
    <property type="entry name" value="FTHF_cligase"/>
</dbReference>
<sequence length="188" mass="21456">MEKKAFRKQQLGRLSQMTPADRQRQNQALQTQLFASPTWQTAQVIAMTISSDIEVATRPLIEQAWAEGKMVVIPKTLPHRQMAFYPYQATDRLERTTFGIPEPVTGEPVAKQQIDLILVPGLGYSRDRHARIGFGGGYYDRYLADYPGKKLTLAYDEMAFEHAEWPVDQYDVLLDELLVAGDEQHDEN</sequence>